<proteinExistence type="inferred from homology"/>
<dbReference type="GO" id="GO:0016491">
    <property type="term" value="F:oxidoreductase activity"/>
    <property type="evidence" value="ECO:0007669"/>
    <property type="project" value="InterPro"/>
</dbReference>
<dbReference type="Proteomes" id="UP000199053">
    <property type="component" value="Unassembled WGS sequence"/>
</dbReference>
<evidence type="ECO:0000259" key="2">
    <source>
        <dbReference type="PROSITE" id="PS50902"/>
    </source>
</evidence>
<dbReference type="InterPro" id="IPR008254">
    <property type="entry name" value="Flavodoxin/NO_synth"/>
</dbReference>
<dbReference type="PIRSF" id="PIRSF005243">
    <property type="entry name" value="ROO"/>
    <property type="match status" value="1"/>
</dbReference>
<comment type="similarity">
    <text evidence="1">In the N-terminal section; belongs to the zinc metallo-hydrolase group 3 family.</text>
</comment>
<dbReference type="OrthoDB" id="9800607at2"/>
<dbReference type="InterPro" id="IPR036866">
    <property type="entry name" value="RibonucZ/Hydroxyglut_hydro"/>
</dbReference>
<dbReference type="Gene3D" id="3.40.50.360">
    <property type="match status" value="1"/>
</dbReference>
<dbReference type="GO" id="GO:0009055">
    <property type="term" value="F:electron transfer activity"/>
    <property type="evidence" value="ECO:0007669"/>
    <property type="project" value="InterPro"/>
</dbReference>
<dbReference type="EMBL" id="FNGA01000001">
    <property type="protein sequence ID" value="SDK43191.1"/>
    <property type="molecule type" value="Genomic_DNA"/>
</dbReference>
<reference evidence="4" key="1">
    <citation type="submission" date="2016-10" db="EMBL/GenBank/DDBJ databases">
        <authorList>
            <person name="Varghese N."/>
            <person name="Submissions S."/>
        </authorList>
    </citation>
    <scope>NUCLEOTIDE SEQUENCE [LARGE SCALE GENOMIC DNA]</scope>
    <source>
        <strain evidence="4">DSM 16995</strain>
    </source>
</reference>
<dbReference type="SUPFAM" id="SSF52218">
    <property type="entry name" value="Flavoproteins"/>
    <property type="match status" value="1"/>
</dbReference>
<dbReference type="Pfam" id="PF00258">
    <property type="entry name" value="Flavodoxin_1"/>
    <property type="match status" value="1"/>
</dbReference>
<dbReference type="GO" id="GO:0046872">
    <property type="term" value="F:metal ion binding"/>
    <property type="evidence" value="ECO:0007669"/>
    <property type="project" value="InterPro"/>
</dbReference>
<dbReference type="AlphaFoldDB" id="A0A1G9BUQ9"/>
<organism evidence="3 4">
    <name type="scientific">Maridesulfovibrio ferrireducens</name>
    <dbReference type="NCBI Taxonomy" id="246191"/>
    <lineage>
        <taxon>Bacteria</taxon>
        <taxon>Pseudomonadati</taxon>
        <taxon>Thermodesulfobacteriota</taxon>
        <taxon>Desulfovibrionia</taxon>
        <taxon>Desulfovibrionales</taxon>
        <taxon>Desulfovibrionaceae</taxon>
        <taxon>Maridesulfovibrio</taxon>
    </lineage>
</organism>
<keyword evidence="4" id="KW-1185">Reference proteome</keyword>
<sequence>MRPVEIKEGIHWVGAVDWNCRNFHGYALSSKGTTYNAFYIDDDKKVLVDTVPAAFESQFLCSVSNLTELEKIDYIVVNHLEPDHSGCLARMVELCKPEKIFISPMGAKALKTFFDCEDWPIVVANSGDEISLGKKTLRFYETKMLHWPDNMFTFIPEAKMLISSDAFGQNWATSERFVDEVSKEKVSDLMAQYYANIVNPYSSKVLKTLEFFGELNLDIDMLCPDHGLMFRGEDVGFALGKYAEYAAQKTTNKAVIFYDTMWKSTENMAIAIASGIADEGVSVRLMNVKANHHSDVMSEVFDAGAVIIGSPTHNNGILPGMADVLTYVKGLRPQNKIGACFGSFGWSGECVKILKDWLEKMNMDIIEPNIKVKNRPNHKSFEECYELGREIAKAVKAKNA</sequence>
<evidence type="ECO:0000313" key="4">
    <source>
        <dbReference type="Proteomes" id="UP000199053"/>
    </source>
</evidence>
<dbReference type="SMART" id="SM00849">
    <property type="entry name" value="Lactamase_B"/>
    <property type="match status" value="1"/>
</dbReference>
<name>A0A1G9BUQ9_9BACT</name>
<dbReference type="Pfam" id="PF19583">
    <property type="entry name" value="ODP"/>
    <property type="match status" value="1"/>
</dbReference>
<dbReference type="InterPro" id="IPR045761">
    <property type="entry name" value="ODP_dom"/>
</dbReference>
<evidence type="ECO:0000256" key="1">
    <source>
        <dbReference type="ARBA" id="ARBA00007121"/>
    </source>
</evidence>
<feature type="domain" description="Flavodoxin-like" evidence="2">
    <location>
        <begin position="254"/>
        <end position="392"/>
    </location>
</feature>
<dbReference type="Gene3D" id="3.60.15.10">
    <property type="entry name" value="Ribonuclease Z/Hydroxyacylglutathione hydrolase-like"/>
    <property type="match status" value="1"/>
</dbReference>
<dbReference type="PROSITE" id="PS50902">
    <property type="entry name" value="FLAVODOXIN_LIKE"/>
    <property type="match status" value="1"/>
</dbReference>
<dbReference type="PANTHER" id="PTHR43717">
    <property type="entry name" value="ANAEROBIC NITRIC OXIDE REDUCTASE FLAVORUBREDOXIN"/>
    <property type="match status" value="1"/>
</dbReference>
<dbReference type="PANTHER" id="PTHR43717:SF1">
    <property type="entry name" value="ANAEROBIC NITRIC OXIDE REDUCTASE FLAVORUBREDOXIN"/>
    <property type="match status" value="1"/>
</dbReference>
<accession>A0A1G9BUQ9</accession>
<dbReference type="STRING" id="246191.SAMN05660337_0429"/>
<dbReference type="GO" id="GO:0010181">
    <property type="term" value="F:FMN binding"/>
    <property type="evidence" value="ECO:0007669"/>
    <property type="project" value="InterPro"/>
</dbReference>
<dbReference type="SUPFAM" id="SSF56281">
    <property type="entry name" value="Metallo-hydrolase/oxidoreductase"/>
    <property type="match status" value="1"/>
</dbReference>
<dbReference type="InterPro" id="IPR001279">
    <property type="entry name" value="Metallo-B-lactamas"/>
</dbReference>
<dbReference type="InterPro" id="IPR016440">
    <property type="entry name" value="Rubredoxin-O_OxRdtase"/>
</dbReference>
<dbReference type="RefSeq" id="WP_092157777.1">
    <property type="nucleotide sequence ID" value="NZ_FNGA01000001.1"/>
</dbReference>
<dbReference type="CDD" id="cd07709">
    <property type="entry name" value="flavodiiron_proteins_MBL-fold"/>
    <property type="match status" value="1"/>
</dbReference>
<gene>
    <name evidence="3" type="ORF">SAMN05660337_0429</name>
</gene>
<protein>
    <submittedName>
        <fullName evidence="3">Flavorubredoxin</fullName>
    </submittedName>
</protein>
<evidence type="ECO:0000313" key="3">
    <source>
        <dbReference type="EMBL" id="SDK43191.1"/>
    </source>
</evidence>
<dbReference type="InterPro" id="IPR029039">
    <property type="entry name" value="Flavoprotein-like_sf"/>
</dbReference>